<dbReference type="Gene3D" id="1.20.5.1930">
    <property type="match status" value="1"/>
</dbReference>
<keyword evidence="2" id="KW-0812">Transmembrane</keyword>
<feature type="coiled-coil region" evidence="1">
    <location>
        <begin position="341"/>
        <end position="383"/>
    </location>
</feature>
<dbReference type="Proteomes" id="UP001497444">
    <property type="component" value="Unassembled WGS sequence"/>
</dbReference>
<dbReference type="Gene3D" id="3.30.450.20">
    <property type="entry name" value="PAS domain"/>
    <property type="match status" value="1"/>
</dbReference>
<dbReference type="InterPro" id="IPR035965">
    <property type="entry name" value="PAS-like_dom_sf"/>
</dbReference>
<proteinExistence type="predicted"/>
<evidence type="ECO:0000256" key="1">
    <source>
        <dbReference type="SAM" id="Coils"/>
    </source>
</evidence>
<accession>A0ABP0VD30</accession>
<keyword evidence="5" id="KW-1185">Reference proteome</keyword>
<dbReference type="Pfam" id="PF12729">
    <property type="entry name" value="4HB_MCP_1"/>
    <property type="match status" value="1"/>
</dbReference>
<feature type="transmembrane region" description="Helical" evidence="2">
    <location>
        <begin position="185"/>
        <end position="204"/>
    </location>
</feature>
<protein>
    <recommendedName>
        <fullName evidence="3">Chemotaxis methyl-accepting receptor HlyB-like 4HB MCP domain-containing protein</fullName>
    </recommendedName>
</protein>
<reference evidence="4" key="1">
    <citation type="submission" date="2024-02" db="EMBL/GenBank/DDBJ databases">
        <authorList>
            <consortium name="ELIXIR-Norway"/>
            <consortium name="Elixir Norway"/>
        </authorList>
    </citation>
    <scope>NUCLEOTIDE SEQUENCE</scope>
</reference>
<sequence>MRKISASGKLYLLLFITSAFIIGIGAYGAARMYAMERNTKLIHFDELLSLDYLTTMRYSYTDGVQNTVRACRDGSITADSARGLLTAARKTIDSCWAAYCHTYLTPPETDLIATIGPMIGHADTLIARLSAADLSAADQADMTDLNTTIAGLMPDLQKLAKLQAKISEEFYRKNQRVYRTTSQNFVLLALLALVLAIGMCFYITRDITGLISNLEKSNQSLAESEWKYRYLFDNAPVIMTIWDPQTSRALELNRKATEAYGPLKEEPHMLADFNREEQQKDMQVLQGFIKEIAAHKNAMSRKIWHYTGSDGEMAYMDIISHGIQYNGRDAMLVHSRRCDRQQRAEDNMKKMSEQVNELNEHLLAALEEERTYLERQIQDDLAAALAAVKTDISGIESDLATHGPPPAERFARIHQHIDLAANNIQRIISYLRTPLKF</sequence>
<dbReference type="InterPro" id="IPR024478">
    <property type="entry name" value="HlyB_4HB_MCP"/>
</dbReference>
<dbReference type="EMBL" id="CAXAQS010000543">
    <property type="protein sequence ID" value="CAK9252047.1"/>
    <property type="molecule type" value="Genomic_DNA"/>
</dbReference>
<evidence type="ECO:0000259" key="3">
    <source>
        <dbReference type="Pfam" id="PF12729"/>
    </source>
</evidence>
<organism evidence="4 5">
    <name type="scientific">Sphagnum jensenii</name>
    <dbReference type="NCBI Taxonomy" id="128206"/>
    <lineage>
        <taxon>Eukaryota</taxon>
        <taxon>Viridiplantae</taxon>
        <taxon>Streptophyta</taxon>
        <taxon>Embryophyta</taxon>
        <taxon>Bryophyta</taxon>
        <taxon>Sphagnophytina</taxon>
        <taxon>Sphagnopsida</taxon>
        <taxon>Sphagnales</taxon>
        <taxon>Sphagnaceae</taxon>
        <taxon>Sphagnum</taxon>
    </lineage>
</organism>
<evidence type="ECO:0000313" key="5">
    <source>
        <dbReference type="Proteomes" id="UP001497444"/>
    </source>
</evidence>
<comment type="caution">
    <text evidence="4">The sequence shown here is derived from an EMBL/GenBank/DDBJ whole genome shotgun (WGS) entry which is preliminary data.</text>
</comment>
<evidence type="ECO:0000256" key="2">
    <source>
        <dbReference type="SAM" id="Phobius"/>
    </source>
</evidence>
<dbReference type="SUPFAM" id="SSF55785">
    <property type="entry name" value="PYP-like sensor domain (PAS domain)"/>
    <property type="match status" value="1"/>
</dbReference>
<name>A0ABP0VD30_9BRYO</name>
<feature type="transmembrane region" description="Helical" evidence="2">
    <location>
        <begin position="12"/>
        <end position="30"/>
    </location>
</feature>
<gene>
    <name evidence="4" type="ORF">CSSPJE1EN1_LOCUS27425</name>
</gene>
<keyword evidence="2" id="KW-0472">Membrane</keyword>
<evidence type="ECO:0000313" key="4">
    <source>
        <dbReference type="EMBL" id="CAK9252047.1"/>
    </source>
</evidence>
<feature type="domain" description="Chemotaxis methyl-accepting receptor HlyB-like 4HB MCP" evidence="3">
    <location>
        <begin position="7"/>
        <end position="178"/>
    </location>
</feature>
<keyword evidence="1" id="KW-0175">Coiled coil</keyword>
<keyword evidence="2" id="KW-1133">Transmembrane helix</keyword>